<dbReference type="AlphaFoldDB" id="A0A087ULG4"/>
<dbReference type="EMBL" id="KK120390">
    <property type="protein sequence ID" value="KFM78203.1"/>
    <property type="molecule type" value="Genomic_DNA"/>
</dbReference>
<gene>
    <name evidence="2" type="ORF">X975_23899</name>
</gene>
<protein>
    <submittedName>
        <fullName evidence="2">Uncharacterized protein</fullName>
    </submittedName>
</protein>
<evidence type="ECO:0000313" key="3">
    <source>
        <dbReference type="Proteomes" id="UP000054359"/>
    </source>
</evidence>
<evidence type="ECO:0000313" key="2">
    <source>
        <dbReference type="EMBL" id="KFM78203.1"/>
    </source>
</evidence>
<sequence>MHLKLYCMVIMIALASNGAHSQDDRSVQLVNVCSGQDLLQVITRVCSMHRKRSSLSLSE</sequence>
<keyword evidence="3" id="KW-1185">Reference proteome</keyword>
<feature type="chain" id="PRO_5001830623" evidence="1">
    <location>
        <begin position="22"/>
        <end position="59"/>
    </location>
</feature>
<feature type="signal peptide" evidence="1">
    <location>
        <begin position="1"/>
        <end position="21"/>
    </location>
</feature>
<organism evidence="2 3">
    <name type="scientific">Stegodyphus mimosarum</name>
    <name type="common">African social velvet spider</name>
    <dbReference type="NCBI Taxonomy" id="407821"/>
    <lineage>
        <taxon>Eukaryota</taxon>
        <taxon>Metazoa</taxon>
        <taxon>Ecdysozoa</taxon>
        <taxon>Arthropoda</taxon>
        <taxon>Chelicerata</taxon>
        <taxon>Arachnida</taxon>
        <taxon>Araneae</taxon>
        <taxon>Araneomorphae</taxon>
        <taxon>Entelegynae</taxon>
        <taxon>Eresoidea</taxon>
        <taxon>Eresidae</taxon>
        <taxon>Stegodyphus</taxon>
    </lineage>
</organism>
<dbReference type="OrthoDB" id="6432938at2759"/>
<dbReference type="Proteomes" id="UP000054359">
    <property type="component" value="Unassembled WGS sequence"/>
</dbReference>
<feature type="non-terminal residue" evidence="2">
    <location>
        <position position="59"/>
    </location>
</feature>
<evidence type="ECO:0000256" key="1">
    <source>
        <dbReference type="SAM" id="SignalP"/>
    </source>
</evidence>
<name>A0A087ULG4_STEMI</name>
<keyword evidence="1" id="KW-0732">Signal</keyword>
<reference evidence="2 3" key="1">
    <citation type="submission" date="2013-11" db="EMBL/GenBank/DDBJ databases">
        <title>Genome sequencing of Stegodyphus mimosarum.</title>
        <authorList>
            <person name="Bechsgaard J."/>
        </authorList>
    </citation>
    <scope>NUCLEOTIDE SEQUENCE [LARGE SCALE GENOMIC DNA]</scope>
</reference>
<proteinExistence type="predicted"/>
<accession>A0A087ULG4</accession>